<proteinExistence type="predicted"/>
<dbReference type="AlphaFoldDB" id="A0A1H0VJF4"/>
<organism evidence="1 2">
    <name type="scientific">Clostridium gasigenes</name>
    <dbReference type="NCBI Taxonomy" id="94869"/>
    <lineage>
        <taxon>Bacteria</taxon>
        <taxon>Bacillati</taxon>
        <taxon>Bacillota</taxon>
        <taxon>Clostridia</taxon>
        <taxon>Eubacteriales</taxon>
        <taxon>Clostridiaceae</taxon>
        <taxon>Clostridium</taxon>
    </lineage>
</organism>
<dbReference type="STRING" id="94869.SAMN04488529_1172"/>
<accession>A0A1H0VJF4</accession>
<dbReference type="Proteomes" id="UP000198597">
    <property type="component" value="Unassembled WGS sequence"/>
</dbReference>
<evidence type="ECO:0000313" key="2">
    <source>
        <dbReference type="Proteomes" id="UP000198597"/>
    </source>
</evidence>
<sequence>MHEELISKKELLSKTNISYGQLYRWKRKNIIPEEWFIKKSVSTGQETFFPRDKILERINIILELKDDASLDELANKFTNKTIVKNIKRSYLITREIVSELVLNRFEEFMGTSEEYDDNILFSLLIYNELIKSGLMSNEEIKNISMQASKDYSKIIKSDYNLIIKRKLGVCFHYVTKEKEELINDNEAKVIYIIELSKIMEVLE</sequence>
<evidence type="ECO:0000313" key="1">
    <source>
        <dbReference type="EMBL" id="SDP78196.1"/>
    </source>
</evidence>
<reference evidence="1 2" key="1">
    <citation type="submission" date="2016-10" db="EMBL/GenBank/DDBJ databases">
        <authorList>
            <person name="de Groot N.N."/>
        </authorList>
    </citation>
    <scope>NUCLEOTIDE SEQUENCE [LARGE SCALE GENOMIC DNA]</scope>
    <source>
        <strain evidence="1 2">DSM 12272</strain>
    </source>
</reference>
<dbReference type="OrthoDB" id="1648298at2"/>
<dbReference type="EMBL" id="FNJM01000017">
    <property type="protein sequence ID" value="SDP78196.1"/>
    <property type="molecule type" value="Genomic_DNA"/>
</dbReference>
<protein>
    <recommendedName>
        <fullName evidence="3">DUF4004 domain-containing protein</fullName>
    </recommendedName>
</protein>
<name>A0A1H0VJF4_9CLOT</name>
<keyword evidence="2" id="KW-1185">Reference proteome</keyword>
<dbReference type="InterPro" id="IPR025063">
    <property type="entry name" value="DUF4004"/>
</dbReference>
<gene>
    <name evidence="1" type="ORF">SAMN04488529_1172</name>
</gene>
<dbReference type="RefSeq" id="WP_089972707.1">
    <property type="nucleotide sequence ID" value="NZ_FNJM01000017.1"/>
</dbReference>
<dbReference type="Pfam" id="PF13171">
    <property type="entry name" value="DUF4004"/>
    <property type="match status" value="1"/>
</dbReference>
<evidence type="ECO:0008006" key="3">
    <source>
        <dbReference type="Google" id="ProtNLM"/>
    </source>
</evidence>